<dbReference type="Pfam" id="PF00583">
    <property type="entry name" value="Acetyltransf_1"/>
    <property type="match status" value="1"/>
</dbReference>
<dbReference type="InterPro" id="IPR050832">
    <property type="entry name" value="Bact_Acetyltransf"/>
</dbReference>
<reference evidence="5 6" key="1">
    <citation type="submission" date="2012-02" db="EMBL/GenBank/DDBJ databases">
        <title>Whole genome shotgun sequence of Mobilicoccus pelagius NBRC 104925.</title>
        <authorList>
            <person name="Yoshida Y."/>
            <person name="Hosoyama A."/>
            <person name="Tsuchikane K."/>
            <person name="Katsumata H."/>
            <person name="Yamazaki S."/>
            <person name="Fujita N."/>
        </authorList>
    </citation>
    <scope>NUCLEOTIDE SEQUENCE [LARGE SCALE GENOMIC DNA]</scope>
    <source>
        <strain evidence="5 6">NBRC 104925</strain>
    </source>
</reference>
<proteinExistence type="predicted"/>
<dbReference type="PANTHER" id="PTHR43877">
    <property type="entry name" value="AMINOALKYLPHOSPHONATE N-ACETYLTRANSFERASE-RELATED-RELATED"/>
    <property type="match status" value="1"/>
</dbReference>
<feature type="domain" description="N-acetyltransferase" evidence="4">
    <location>
        <begin position="19"/>
        <end position="196"/>
    </location>
</feature>
<evidence type="ECO:0000313" key="6">
    <source>
        <dbReference type="Proteomes" id="UP000004367"/>
    </source>
</evidence>
<dbReference type="RefSeq" id="WP_009481848.1">
    <property type="nucleotide sequence ID" value="NZ_BAFE01000029.1"/>
</dbReference>
<dbReference type="EMBL" id="BAFE01000029">
    <property type="protein sequence ID" value="GAB47950.1"/>
    <property type="molecule type" value="Genomic_DNA"/>
</dbReference>
<dbReference type="Proteomes" id="UP000004367">
    <property type="component" value="Unassembled WGS sequence"/>
</dbReference>
<evidence type="ECO:0000313" key="5">
    <source>
        <dbReference type="EMBL" id="GAB47950.1"/>
    </source>
</evidence>
<dbReference type="eggNOG" id="COG0456">
    <property type="taxonomic scope" value="Bacteria"/>
</dbReference>
<dbReference type="OrthoDB" id="529907at2"/>
<evidence type="ECO:0000259" key="4">
    <source>
        <dbReference type="PROSITE" id="PS51186"/>
    </source>
</evidence>
<gene>
    <name evidence="5" type="ORF">MOPEL_031_00520</name>
</gene>
<keyword evidence="1 5" id="KW-0808">Transferase</keyword>
<dbReference type="InterPro" id="IPR000182">
    <property type="entry name" value="GNAT_dom"/>
</dbReference>
<name>H5UQE2_9MICO</name>
<dbReference type="PROSITE" id="PS51186">
    <property type="entry name" value="GNAT"/>
    <property type="match status" value="1"/>
</dbReference>
<evidence type="ECO:0000256" key="3">
    <source>
        <dbReference type="SAM" id="MobiDB-lite"/>
    </source>
</evidence>
<evidence type="ECO:0000256" key="2">
    <source>
        <dbReference type="ARBA" id="ARBA00023315"/>
    </source>
</evidence>
<dbReference type="Gene3D" id="3.40.630.30">
    <property type="match status" value="1"/>
</dbReference>
<protein>
    <submittedName>
        <fullName evidence="5">Putative ribosomal-protein-alanine acetyltransferase</fullName>
    </submittedName>
</protein>
<keyword evidence="2" id="KW-0012">Acyltransferase</keyword>
<dbReference type="GO" id="GO:0016747">
    <property type="term" value="F:acyltransferase activity, transferring groups other than amino-acyl groups"/>
    <property type="evidence" value="ECO:0007669"/>
    <property type="project" value="InterPro"/>
</dbReference>
<organism evidence="5 6">
    <name type="scientific">Mobilicoccus pelagius NBRC 104925</name>
    <dbReference type="NCBI Taxonomy" id="1089455"/>
    <lineage>
        <taxon>Bacteria</taxon>
        <taxon>Bacillati</taxon>
        <taxon>Actinomycetota</taxon>
        <taxon>Actinomycetes</taxon>
        <taxon>Micrococcales</taxon>
        <taxon>Dermatophilaceae</taxon>
        <taxon>Mobilicoccus</taxon>
    </lineage>
</organism>
<dbReference type="AlphaFoldDB" id="H5UQE2"/>
<comment type="caution">
    <text evidence="5">The sequence shown here is derived from an EMBL/GenBank/DDBJ whole genome shotgun (WGS) entry which is preliminary data.</text>
</comment>
<dbReference type="InterPro" id="IPR016181">
    <property type="entry name" value="Acyl_CoA_acyltransferase"/>
</dbReference>
<keyword evidence="6" id="KW-1185">Reference proteome</keyword>
<dbReference type="PANTHER" id="PTHR43877:SF2">
    <property type="entry name" value="AMINOALKYLPHOSPHONATE N-ACETYLTRANSFERASE-RELATED"/>
    <property type="match status" value="1"/>
</dbReference>
<evidence type="ECO:0000256" key="1">
    <source>
        <dbReference type="ARBA" id="ARBA00022679"/>
    </source>
</evidence>
<feature type="region of interest" description="Disordered" evidence="3">
    <location>
        <begin position="71"/>
        <end position="90"/>
    </location>
</feature>
<sequence>MRPPVSQDALAARFAERGARLREMAWTDIPRLAQLEREAFADDAWSAQSWWAELAGRPRREYVVVTGRSTPDVADTLDEPDGKPDLAAETDDTAGTDAIEEEILGYAGLDHAGDTADVMTIAIAPAGRRRGLGTLLLDTLVTRTRARGEHHLLLEVRADNTAALALYGRAGFTTSTTRRRYYPGDVDAHVMRLTLEGAS</sequence>
<accession>H5UQE2</accession>
<dbReference type="STRING" id="1089455.MOPEL_031_00520"/>
<dbReference type="SUPFAM" id="SSF55729">
    <property type="entry name" value="Acyl-CoA N-acyltransferases (Nat)"/>
    <property type="match status" value="1"/>
</dbReference>